<dbReference type="Proteomes" id="UP001529510">
    <property type="component" value="Unassembled WGS sequence"/>
</dbReference>
<organism evidence="2 3">
    <name type="scientific">Cirrhinus mrigala</name>
    <name type="common">Mrigala</name>
    <dbReference type="NCBI Taxonomy" id="683832"/>
    <lineage>
        <taxon>Eukaryota</taxon>
        <taxon>Metazoa</taxon>
        <taxon>Chordata</taxon>
        <taxon>Craniata</taxon>
        <taxon>Vertebrata</taxon>
        <taxon>Euteleostomi</taxon>
        <taxon>Actinopterygii</taxon>
        <taxon>Neopterygii</taxon>
        <taxon>Teleostei</taxon>
        <taxon>Ostariophysi</taxon>
        <taxon>Cypriniformes</taxon>
        <taxon>Cyprinidae</taxon>
        <taxon>Labeoninae</taxon>
        <taxon>Labeonini</taxon>
        <taxon>Cirrhinus</taxon>
    </lineage>
</organism>
<dbReference type="EMBL" id="JAMKFB020000013">
    <property type="protein sequence ID" value="KAL0177121.1"/>
    <property type="molecule type" value="Genomic_DNA"/>
</dbReference>
<proteinExistence type="predicted"/>
<reference evidence="2 3" key="1">
    <citation type="submission" date="2024-05" db="EMBL/GenBank/DDBJ databases">
        <title>Genome sequencing and assembly of Indian major carp, Cirrhinus mrigala (Hamilton, 1822).</title>
        <authorList>
            <person name="Mohindra V."/>
            <person name="Chowdhury L.M."/>
            <person name="Lal K."/>
            <person name="Jena J.K."/>
        </authorList>
    </citation>
    <scope>NUCLEOTIDE SEQUENCE [LARGE SCALE GENOMIC DNA]</scope>
    <source>
        <strain evidence="2">CM1030</strain>
        <tissue evidence="2">Blood</tissue>
    </source>
</reference>
<comment type="caution">
    <text evidence="2">The sequence shown here is derived from an EMBL/GenBank/DDBJ whole genome shotgun (WGS) entry which is preliminary data.</text>
</comment>
<feature type="compositionally biased region" description="Polar residues" evidence="1">
    <location>
        <begin position="30"/>
        <end position="58"/>
    </location>
</feature>
<feature type="region of interest" description="Disordered" evidence="1">
    <location>
        <begin position="1"/>
        <end position="94"/>
    </location>
</feature>
<evidence type="ECO:0000313" key="3">
    <source>
        <dbReference type="Proteomes" id="UP001529510"/>
    </source>
</evidence>
<feature type="compositionally biased region" description="Pro residues" evidence="1">
    <location>
        <begin position="1"/>
        <end position="13"/>
    </location>
</feature>
<evidence type="ECO:0000313" key="2">
    <source>
        <dbReference type="EMBL" id="KAL0177121.1"/>
    </source>
</evidence>
<sequence length="117" mass="12144">NTVKVPPPVPTKPKQPNLPSGGQMGYGKTAISSGTFPGKSKSSAQQPPAGPQSGNTLPLPSKLETPPAATVHPFSPEPPGAKDSGGQVLHKPQMLTTSSIYSIAESVAEPRQQLRQR</sequence>
<dbReference type="AlphaFoldDB" id="A0ABD0PWY0"/>
<feature type="non-terminal residue" evidence="2">
    <location>
        <position position="1"/>
    </location>
</feature>
<name>A0ABD0PWY0_CIRMR</name>
<protein>
    <submittedName>
        <fullName evidence="2">Uncharacterized protein</fullName>
    </submittedName>
</protein>
<gene>
    <name evidence="2" type="ORF">M9458_026015</name>
</gene>
<accession>A0ABD0PWY0</accession>
<feature type="non-terminal residue" evidence="2">
    <location>
        <position position="117"/>
    </location>
</feature>
<evidence type="ECO:0000256" key="1">
    <source>
        <dbReference type="SAM" id="MobiDB-lite"/>
    </source>
</evidence>
<keyword evidence="3" id="KW-1185">Reference proteome</keyword>